<dbReference type="Pfam" id="PF09793">
    <property type="entry name" value="AD"/>
    <property type="match status" value="1"/>
</dbReference>
<sequence>MADASKRNSAAGKTATPRTGSAPHAPPMLDTLEALSKAIGARIKLTTTAPHAQTLEGSLFTACTITNLVAVNTRTSGGNASSLPGDYHIVPVSRIQSFQITTLAGDGAQSITTAQPSIGAVDTTRLREREETRIRKLKEEDDNRGKGVSKEAQEIYDSLRRVNVPIRWHNAEMIVHEFVIITPPYRPEDCRSAKDKSAILTRVKQILEGERRKLKERESATAPRKGG</sequence>
<dbReference type="FunCoup" id="A0A1V8SAL5">
    <property type="interactions" value="1213"/>
</dbReference>
<dbReference type="OrthoDB" id="1057137at2759"/>
<dbReference type="InterPro" id="IPR047574">
    <property type="entry name" value="AD"/>
</dbReference>
<name>A0A1V8SAL5_9PEZI</name>
<evidence type="ECO:0000313" key="3">
    <source>
        <dbReference type="EMBL" id="OQN96047.1"/>
    </source>
</evidence>
<feature type="region of interest" description="Disordered" evidence="1">
    <location>
        <begin position="1"/>
        <end position="27"/>
    </location>
</feature>
<evidence type="ECO:0000313" key="4">
    <source>
        <dbReference type="Proteomes" id="UP000192596"/>
    </source>
</evidence>
<dbReference type="InterPro" id="IPR039683">
    <property type="entry name" value="Lsm12-like"/>
</dbReference>
<dbReference type="EMBL" id="NAJO01000073">
    <property type="protein sequence ID" value="OQN96047.1"/>
    <property type="molecule type" value="Genomic_DNA"/>
</dbReference>
<protein>
    <recommendedName>
        <fullName evidence="2">AD domain-containing protein</fullName>
    </recommendedName>
</protein>
<dbReference type="SMART" id="SM00995">
    <property type="entry name" value="AD"/>
    <property type="match status" value="1"/>
</dbReference>
<feature type="domain" description="AD" evidence="2">
    <location>
        <begin position="119"/>
        <end position="215"/>
    </location>
</feature>
<dbReference type="PANTHER" id="PTHR13542">
    <property type="entry name" value="LSM12 HOMOLOG"/>
    <property type="match status" value="1"/>
</dbReference>
<dbReference type="InParanoid" id="A0A1V8SAL5"/>
<dbReference type="PROSITE" id="PS52001">
    <property type="entry name" value="AD"/>
    <property type="match status" value="1"/>
</dbReference>
<gene>
    <name evidence="3" type="ORF">B0A48_17847</name>
</gene>
<evidence type="ECO:0000259" key="2">
    <source>
        <dbReference type="PROSITE" id="PS52001"/>
    </source>
</evidence>
<dbReference type="Proteomes" id="UP000192596">
    <property type="component" value="Unassembled WGS sequence"/>
</dbReference>
<reference evidence="4" key="1">
    <citation type="submission" date="2017-03" db="EMBL/GenBank/DDBJ databases">
        <title>Genomes of endolithic fungi from Antarctica.</title>
        <authorList>
            <person name="Coleine C."/>
            <person name="Masonjones S."/>
            <person name="Stajich J.E."/>
        </authorList>
    </citation>
    <scope>NUCLEOTIDE SEQUENCE [LARGE SCALE GENOMIC DNA]</scope>
    <source>
        <strain evidence="4">CCFEE 5527</strain>
    </source>
</reference>
<organism evidence="3 4">
    <name type="scientific">Cryoendolithus antarcticus</name>
    <dbReference type="NCBI Taxonomy" id="1507870"/>
    <lineage>
        <taxon>Eukaryota</taxon>
        <taxon>Fungi</taxon>
        <taxon>Dikarya</taxon>
        <taxon>Ascomycota</taxon>
        <taxon>Pezizomycotina</taxon>
        <taxon>Dothideomycetes</taxon>
        <taxon>Dothideomycetidae</taxon>
        <taxon>Cladosporiales</taxon>
        <taxon>Cladosporiaceae</taxon>
        <taxon>Cryoendolithus</taxon>
    </lineage>
</organism>
<dbReference type="STRING" id="1507870.A0A1V8SAL5"/>
<keyword evidence="4" id="KW-1185">Reference proteome</keyword>
<evidence type="ECO:0000256" key="1">
    <source>
        <dbReference type="SAM" id="MobiDB-lite"/>
    </source>
</evidence>
<dbReference type="InterPro" id="IPR019181">
    <property type="entry name" value="LSM12_ABD"/>
</dbReference>
<comment type="caution">
    <text evidence="3">The sequence shown here is derived from an EMBL/GenBank/DDBJ whole genome shotgun (WGS) entry which is preliminary data.</text>
</comment>
<accession>A0A1V8SAL5</accession>
<dbReference type="AlphaFoldDB" id="A0A1V8SAL5"/>
<proteinExistence type="predicted"/>